<dbReference type="EMBL" id="CAVMJV010000097">
    <property type="protein sequence ID" value="CAK5094732.1"/>
    <property type="molecule type" value="Genomic_DNA"/>
</dbReference>
<name>A0ACB1AMD2_MELEN</name>
<evidence type="ECO:0000313" key="2">
    <source>
        <dbReference type="Proteomes" id="UP001497535"/>
    </source>
</evidence>
<gene>
    <name evidence="1" type="ORF">MENTE1834_LOCUS40744</name>
</gene>
<sequence length="275" mass="32450">MSLILLLISLFFLEKLLLINYNNFFIFLREHSSQLSKIFYSILFILSSSKKFFFLPSMLFSEHNNSCASFDINNFIWNSMTSLQSDDEQNRQERQQKQLCNKYMQHNKNRQINNEQINNETITTKIGQPTKGQPTNINSENSRNIKRTNKNNTRTTNKTVILRTQKTSRNNSHSRILSKIVVLFLFCYIPLMVNARQRRLLDGESSSEGESLPNSEITLPEECYHRYSNTDHHSSLMHWLHRKNSSHYSPISPSYQQALLKLQVKKIKLHFRNRL</sequence>
<dbReference type="Proteomes" id="UP001497535">
    <property type="component" value="Unassembled WGS sequence"/>
</dbReference>
<evidence type="ECO:0000313" key="1">
    <source>
        <dbReference type="EMBL" id="CAK5094732.1"/>
    </source>
</evidence>
<protein>
    <submittedName>
        <fullName evidence="1">Uncharacterized protein</fullName>
    </submittedName>
</protein>
<organism evidence="1 2">
    <name type="scientific">Meloidogyne enterolobii</name>
    <name type="common">Root-knot nematode worm</name>
    <name type="synonym">Meloidogyne mayaguensis</name>
    <dbReference type="NCBI Taxonomy" id="390850"/>
    <lineage>
        <taxon>Eukaryota</taxon>
        <taxon>Metazoa</taxon>
        <taxon>Ecdysozoa</taxon>
        <taxon>Nematoda</taxon>
        <taxon>Chromadorea</taxon>
        <taxon>Rhabditida</taxon>
        <taxon>Tylenchina</taxon>
        <taxon>Tylenchomorpha</taxon>
        <taxon>Tylenchoidea</taxon>
        <taxon>Meloidogynidae</taxon>
        <taxon>Meloidogyninae</taxon>
        <taxon>Meloidogyne</taxon>
    </lineage>
</organism>
<keyword evidence="2" id="KW-1185">Reference proteome</keyword>
<comment type="caution">
    <text evidence="1">The sequence shown here is derived from an EMBL/GenBank/DDBJ whole genome shotgun (WGS) entry which is preliminary data.</text>
</comment>
<accession>A0ACB1AMD2</accession>
<proteinExistence type="predicted"/>
<reference evidence="1" key="1">
    <citation type="submission" date="2023-11" db="EMBL/GenBank/DDBJ databases">
        <authorList>
            <person name="Poullet M."/>
        </authorList>
    </citation>
    <scope>NUCLEOTIDE SEQUENCE</scope>
    <source>
        <strain evidence="1">E1834</strain>
    </source>
</reference>